<dbReference type="PROSITE" id="PS50262">
    <property type="entry name" value="G_PROTEIN_RECEP_F1_2"/>
    <property type="match status" value="1"/>
</dbReference>
<evidence type="ECO:0000256" key="2">
    <source>
        <dbReference type="ARBA" id="ARBA00022692"/>
    </source>
</evidence>
<keyword evidence="6" id="KW-0675">Receptor</keyword>
<dbReference type="PRINTS" id="PR01157">
    <property type="entry name" value="P2YPURNOCPTR"/>
</dbReference>
<evidence type="ECO:0000256" key="6">
    <source>
        <dbReference type="ARBA" id="ARBA00023170"/>
    </source>
</evidence>
<evidence type="ECO:0000259" key="9">
    <source>
        <dbReference type="PROSITE" id="PS50262"/>
    </source>
</evidence>
<evidence type="ECO:0000313" key="11">
    <source>
        <dbReference type="Proteomes" id="UP000472271"/>
    </source>
</evidence>
<keyword evidence="7" id="KW-0807">Transducer</keyword>
<accession>A0A673AP15</accession>
<reference evidence="10" key="1">
    <citation type="submission" date="2019-06" db="EMBL/GenBank/DDBJ databases">
        <authorList>
            <consortium name="Wellcome Sanger Institute Data Sharing"/>
        </authorList>
    </citation>
    <scope>NUCLEOTIDE SEQUENCE [LARGE SCALE GENOMIC DNA]</scope>
</reference>
<feature type="transmembrane region" description="Helical" evidence="8">
    <location>
        <begin position="219"/>
        <end position="238"/>
    </location>
</feature>
<reference evidence="10" key="2">
    <citation type="submission" date="2025-08" db="UniProtKB">
        <authorList>
            <consortium name="Ensembl"/>
        </authorList>
    </citation>
    <scope>IDENTIFICATION</scope>
</reference>
<dbReference type="Proteomes" id="UP000472271">
    <property type="component" value="Chromosome 20"/>
</dbReference>
<evidence type="ECO:0000256" key="4">
    <source>
        <dbReference type="ARBA" id="ARBA00023040"/>
    </source>
</evidence>
<dbReference type="InterPro" id="IPR017452">
    <property type="entry name" value="GPCR_Rhodpsn_7TM"/>
</dbReference>
<protein>
    <submittedName>
        <fullName evidence="10">G protein-coupled receptor 141</fullName>
    </submittedName>
</protein>
<evidence type="ECO:0000256" key="3">
    <source>
        <dbReference type="ARBA" id="ARBA00022989"/>
    </source>
</evidence>
<dbReference type="GO" id="GO:0004930">
    <property type="term" value="F:G protein-coupled receptor activity"/>
    <property type="evidence" value="ECO:0007669"/>
    <property type="project" value="UniProtKB-KW"/>
</dbReference>
<dbReference type="InParanoid" id="A0A673AP15"/>
<keyword evidence="4" id="KW-0297">G-protein coupled receptor</keyword>
<feature type="domain" description="G-protein coupled receptors family 1 profile" evidence="9">
    <location>
        <begin position="25"/>
        <end position="237"/>
    </location>
</feature>
<feature type="transmembrane region" description="Helical" evidence="8">
    <location>
        <begin position="174"/>
        <end position="199"/>
    </location>
</feature>
<evidence type="ECO:0000256" key="8">
    <source>
        <dbReference type="SAM" id="Phobius"/>
    </source>
</evidence>
<proteinExistence type="predicted"/>
<comment type="subcellular location">
    <subcellularLocation>
        <location evidence="1">Membrane</location>
        <topology evidence="1">Multi-pass membrane protein</topology>
    </subcellularLocation>
</comment>
<feature type="transmembrane region" description="Helical" evidence="8">
    <location>
        <begin position="121"/>
        <end position="141"/>
    </location>
</feature>
<sequence>MNFRKNQPSHTLTINNSADYHPFLLSVYIMVLIIGTICLCLTKLTTKPASPTTIAVLNLIFSHFIFLLTVPFRIYYYSVHDWSLGLTFCRVISSMIHVHMYMSFLFYVIIIITRLLDPKHFAILAVLLCGLWCWLLFHVWVSTVYGTKVDLIKSTNGTGHCFRFASNIDFTAKVFNYIVSTIIIVVTVVLTALQAKVFLGIMSKGPLDIEFRSARRSMCFALIMMVSFIPYHIFRLYYLQHLDLENLNEVFLSLTTLNCLDMLTFLGKRSRPCQICFFTVLI</sequence>
<name>A0A673AP15_9TELE</name>
<keyword evidence="2 8" id="KW-0812">Transmembrane</keyword>
<evidence type="ECO:0000256" key="7">
    <source>
        <dbReference type="ARBA" id="ARBA00023224"/>
    </source>
</evidence>
<keyword evidence="5 8" id="KW-0472">Membrane</keyword>
<evidence type="ECO:0000313" key="10">
    <source>
        <dbReference type="Ensembl" id="ENSSORP00005030157.1"/>
    </source>
</evidence>
<dbReference type="AlphaFoldDB" id="A0A673AP15"/>
<feature type="transmembrane region" description="Helical" evidence="8">
    <location>
        <begin position="54"/>
        <end position="76"/>
    </location>
</feature>
<keyword evidence="3 8" id="KW-1133">Transmembrane helix</keyword>
<dbReference type="GO" id="GO:0008142">
    <property type="term" value="F:oxysterol binding"/>
    <property type="evidence" value="ECO:0007669"/>
    <property type="project" value="InterPro"/>
</dbReference>
<dbReference type="Gene3D" id="1.20.1070.10">
    <property type="entry name" value="Rhodopsin 7-helix transmembrane proteins"/>
    <property type="match status" value="1"/>
</dbReference>
<dbReference type="SUPFAM" id="SSF81321">
    <property type="entry name" value="Family A G protein-coupled receptor-like"/>
    <property type="match status" value="1"/>
</dbReference>
<dbReference type="PANTHER" id="PTHR24237:SF35">
    <property type="entry name" value="G-PROTEIN COUPLED RECEPTOR 141-RELATED"/>
    <property type="match status" value="1"/>
</dbReference>
<keyword evidence="11" id="KW-1185">Reference proteome</keyword>
<dbReference type="InterPro" id="IPR047160">
    <property type="entry name" value="GP183-like"/>
</dbReference>
<dbReference type="Ensembl" id="ENSSORT00005031002.1">
    <property type="protein sequence ID" value="ENSSORP00005030157.1"/>
    <property type="gene ID" value="ENSSORG00005014397.1"/>
</dbReference>
<organism evidence="10 11">
    <name type="scientific">Sphaeramia orbicularis</name>
    <name type="common">orbiculate cardinalfish</name>
    <dbReference type="NCBI Taxonomy" id="375764"/>
    <lineage>
        <taxon>Eukaryota</taxon>
        <taxon>Metazoa</taxon>
        <taxon>Chordata</taxon>
        <taxon>Craniata</taxon>
        <taxon>Vertebrata</taxon>
        <taxon>Euteleostomi</taxon>
        <taxon>Actinopterygii</taxon>
        <taxon>Neopterygii</taxon>
        <taxon>Teleostei</taxon>
        <taxon>Neoteleostei</taxon>
        <taxon>Acanthomorphata</taxon>
        <taxon>Gobiaria</taxon>
        <taxon>Kurtiformes</taxon>
        <taxon>Apogonoidei</taxon>
        <taxon>Apogonidae</taxon>
        <taxon>Apogoninae</taxon>
        <taxon>Sphaeramia</taxon>
    </lineage>
</organism>
<feature type="transmembrane region" description="Helical" evidence="8">
    <location>
        <begin position="20"/>
        <end position="42"/>
    </location>
</feature>
<dbReference type="PANTHER" id="PTHR24237">
    <property type="entry name" value="G-PROTEIN COUPLED RECEPTOR"/>
    <property type="match status" value="1"/>
</dbReference>
<dbReference type="GO" id="GO:0016020">
    <property type="term" value="C:membrane"/>
    <property type="evidence" value="ECO:0007669"/>
    <property type="project" value="UniProtKB-SubCell"/>
</dbReference>
<reference evidence="10" key="3">
    <citation type="submission" date="2025-09" db="UniProtKB">
        <authorList>
            <consortium name="Ensembl"/>
        </authorList>
    </citation>
    <scope>IDENTIFICATION</scope>
</reference>
<evidence type="ECO:0000256" key="1">
    <source>
        <dbReference type="ARBA" id="ARBA00004141"/>
    </source>
</evidence>
<feature type="transmembrane region" description="Helical" evidence="8">
    <location>
        <begin position="96"/>
        <end position="116"/>
    </location>
</feature>
<evidence type="ECO:0000256" key="5">
    <source>
        <dbReference type="ARBA" id="ARBA00023136"/>
    </source>
</evidence>